<evidence type="ECO:0000313" key="16">
    <source>
        <dbReference type="EMBL" id="AOO73157.1"/>
    </source>
</evidence>
<evidence type="ECO:0000313" key="15">
    <source>
        <dbReference type="EMBL" id="AIR09779.1"/>
    </source>
</evidence>
<dbReference type="GO" id="GO:0006260">
    <property type="term" value="P:DNA replication"/>
    <property type="evidence" value="ECO:0007669"/>
    <property type="project" value="UniProtKB-UniRule"/>
</dbReference>
<reference evidence="19" key="5">
    <citation type="journal article" date="2018" name="BMC Genomics">
        <title>Whole genome sequencing and function prediction of 133 gut anaerobes isolated from chicken caecum in pure cultures.</title>
        <authorList>
            <person name="Medvecky M."/>
            <person name="Cejkova D."/>
            <person name="Polansky O."/>
            <person name="Karasova D."/>
            <person name="Kubasova T."/>
            <person name="Cizek A."/>
            <person name="Rychlik I."/>
        </authorList>
    </citation>
    <scope>NUCLEOTIDE SEQUENCE</scope>
    <source>
        <strain evidence="19">An84</strain>
    </source>
</reference>
<evidence type="ECO:0000259" key="14">
    <source>
        <dbReference type="Pfam" id="PF02463"/>
    </source>
</evidence>
<reference evidence="20" key="7">
    <citation type="submission" date="2023-04" db="EMBL/GenBank/DDBJ databases">
        <title>Four porcine-derived lactic acid bacteria strains analyses and their evaluation as potential probiotics based on genomics.</title>
        <authorList>
            <person name="Niu D."/>
        </authorList>
    </citation>
    <scope>NUCLEOTIDE SEQUENCE</scope>
    <source>
        <strain evidence="20">ZSA5</strain>
    </source>
</reference>
<dbReference type="HAMAP" id="MF_00365">
    <property type="entry name" value="RecF"/>
    <property type="match status" value="1"/>
</dbReference>
<reference evidence="17 23" key="3">
    <citation type="submission" date="2017-04" db="EMBL/GenBank/DDBJ databases">
        <title>Complete genome sequence of Lactobacillus salivarius ZLS006, a probiotic strain isolated from healthy piglet.</title>
        <authorList>
            <person name="Zhang D."/>
        </authorList>
    </citation>
    <scope>NUCLEOTIDE SEQUENCE [LARGE SCALE GENOMIC DNA]</scope>
    <source>
        <strain evidence="17 23">ZLS006</strain>
    </source>
</reference>
<dbReference type="FunFam" id="1.20.1050.90:FF:000002">
    <property type="entry name" value="DNA replication and repair protein RecF"/>
    <property type="match status" value="1"/>
</dbReference>
<protein>
    <recommendedName>
        <fullName evidence="3 12">DNA replication and repair protein RecF</fullName>
    </recommendedName>
</protein>
<reference evidence="24" key="4">
    <citation type="submission" date="2017-04" db="EMBL/GenBank/DDBJ databases">
        <title>Function of individual gut microbiota members based on whole genome sequencing of pure cultures obtained from chicken caecum.</title>
        <authorList>
            <person name="Medvecky M."/>
            <person name="Cejkova D."/>
            <person name="Polansky O."/>
            <person name="Karasova D."/>
            <person name="Kubasova T."/>
            <person name="Cizek A."/>
            <person name="Rychlik I."/>
        </authorList>
    </citation>
    <scope>NUCLEOTIDE SEQUENCE [LARGE SCALE GENOMIC DNA]</scope>
    <source>
        <strain evidence="24">An84</strain>
    </source>
</reference>
<dbReference type="AlphaFoldDB" id="A0A089Q9P6"/>
<dbReference type="Proteomes" id="UP001231316">
    <property type="component" value="Chromosome"/>
</dbReference>
<dbReference type="EMBL" id="CP123971">
    <property type="protein sequence ID" value="WII28576.1"/>
    <property type="molecule type" value="Genomic_DNA"/>
</dbReference>
<evidence type="ECO:0000256" key="9">
    <source>
        <dbReference type="ARBA" id="ARBA00023125"/>
    </source>
</evidence>
<dbReference type="GO" id="GO:0009432">
    <property type="term" value="P:SOS response"/>
    <property type="evidence" value="ECO:0007669"/>
    <property type="project" value="UniProtKB-UniRule"/>
</dbReference>
<dbReference type="NCBIfam" id="TIGR00611">
    <property type="entry name" value="recf"/>
    <property type="match status" value="1"/>
</dbReference>
<dbReference type="Proteomes" id="UP000195378">
    <property type="component" value="Chromosome"/>
</dbReference>
<evidence type="ECO:0000313" key="21">
    <source>
        <dbReference type="Proteomes" id="UP000029488"/>
    </source>
</evidence>
<comment type="subcellular location">
    <subcellularLocation>
        <location evidence="1 12 13">Cytoplasm</location>
    </subcellularLocation>
</comment>
<evidence type="ECO:0000256" key="5">
    <source>
        <dbReference type="ARBA" id="ARBA00022705"/>
    </source>
</evidence>
<dbReference type="EMBL" id="CP007646">
    <property type="protein sequence ID" value="AIR09779.1"/>
    <property type="molecule type" value="Genomic_DNA"/>
</dbReference>
<gene>
    <name evidence="12 15" type="primary">recF</name>
    <name evidence="19" type="ORF">B5G36_04925</name>
    <name evidence="17" type="ORF">B7R82_09410</name>
    <name evidence="16" type="ORF">BHF65_02465</name>
    <name evidence="15" type="ORF">LSJ_0004</name>
    <name evidence="18" type="ORF">PV940_09350</name>
    <name evidence="20" type="ORF">QFE45_00020</name>
</gene>
<dbReference type="GO" id="GO:0000731">
    <property type="term" value="P:DNA synthesis involved in DNA repair"/>
    <property type="evidence" value="ECO:0007669"/>
    <property type="project" value="TreeGrafter"/>
</dbReference>
<evidence type="ECO:0000256" key="4">
    <source>
        <dbReference type="ARBA" id="ARBA00022490"/>
    </source>
</evidence>
<dbReference type="SUPFAM" id="SSF52540">
    <property type="entry name" value="P-loop containing nucleoside triphosphate hydrolases"/>
    <property type="match status" value="1"/>
</dbReference>
<keyword evidence="8 12" id="KW-0067">ATP-binding</keyword>
<dbReference type="KEGG" id="lsj:LSJ_0004"/>
<keyword evidence="6 12" id="KW-0547">Nucleotide-binding</keyword>
<keyword evidence="10 12" id="KW-0234">DNA repair</keyword>
<dbReference type="EMBL" id="NFHF01000009">
    <property type="protein sequence ID" value="OUN18568.1"/>
    <property type="molecule type" value="Genomic_DNA"/>
</dbReference>
<keyword evidence="5 12" id="KW-0235">DNA replication</keyword>
<organism evidence="15 21">
    <name type="scientific">Ligilactobacillus salivarius</name>
    <dbReference type="NCBI Taxonomy" id="1624"/>
    <lineage>
        <taxon>Bacteria</taxon>
        <taxon>Bacillati</taxon>
        <taxon>Bacillota</taxon>
        <taxon>Bacilli</taxon>
        <taxon>Lactobacillales</taxon>
        <taxon>Lactobacillaceae</taxon>
        <taxon>Ligilactobacillus</taxon>
    </lineage>
</organism>
<evidence type="ECO:0000256" key="10">
    <source>
        <dbReference type="ARBA" id="ARBA00023204"/>
    </source>
</evidence>
<reference evidence="15 21" key="1">
    <citation type="journal article" date="2014" name="BMC Genomics">
        <title>Unusual genome complexity in Lactobacillus salivarius JCM1046.</title>
        <authorList>
            <person name="Raftis E.J."/>
            <person name="Forde B.M."/>
            <person name="Claesson M.J."/>
            <person name="O'Toole P.W."/>
        </authorList>
    </citation>
    <scope>NUCLEOTIDE SEQUENCE [LARGE SCALE GENOMIC DNA]</scope>
    <source>
        <strain evidence="15 21">JCM1046</strain>
    </source>
</reference>
<dbReference type="Proteomes" id="UP000029488">
    <property type="component" value="Chromosome"/>
</dbReference>
<dbReference type="GO" id="GO:0006302">
    <property type="term" value="P:double-strand break repair"/>
    <property type="evidence" value="ECO:0007669"/>
    <property type="project" value="TreeGrafter"/>
</dbReference>
<dbReference type="Proteomes" id="UP000094723">
    <property type="component" value="Chromosome"/>
</dbReference>
<evidence type="ECO:0000256" key="11">
    <source>
        <dbReference type="ARBA" id="ARBA00023236"/>
    </source>
</evidence>
<dbReference type="InterPro" id="IPR027417">
    <property type="entry name" value="P-loop_NTPase"/>
</dbReference>
<reference evidence="18" key="6">
    <citation type="submission" date="2023-02" db="EMBL/GenBank/DDBJ databases">
        <title>Draft Whole-Genome Sequences of competitive exclusion Lactobacillus salivarius strains for Poultry.</title>
        <authorList>
            <person name="Ma L.M."/>
            <person name="Lopez-Guerra N."/>
            <person name="Zhang G."/>
        </authorList>
    </citation>
    <scope>NUCLEOTIDE SEQUENCE</scope>
    <source>
        <strain evidence="18">Salm-9</strain>
    </source>
</reference>
<dbReference type="Gene3D" id="1.20.1050.90">
    <property type="entry name" value="RecF/RecN/SMC, N-terminal domain"/>
    <property type="match status" value="1"/>
</dbReference>
<dbReference type="Proteomes" id="UP000196255">
    <property type="component" value="Unassembled WGS sequence"/>
</dbReference>
<dbReference type="CDD" id="cd03242">
    <property type="entry name" value="ABC_RecF"/>
    <property type="match status" value="1"/>
</dbReference>
<dbReference type="Proteomes" id="UP001213566">
    <property type="component" value="Unassembled WGS sequence"/>
</dbReference>
<dbReference type="Pfam" id="PF02463">
    <property type="entry name" value="SMC_N"/>
    <property type="match status" value="1"/>
</dbReference>
<reference evidence="16 22" key="2">
    <citation type="submission" date="2016-09" db="EMBL/GenBank/DDBJ databases">
        <title>Complete Genome Sequence of Lactobacillus salivarius Jin.</title>
        <authorList>
            <person name="Jin N."/>
            <person name="Li C."/>
            <person name="Wang M."/>
            <person name="Ren D."/>
            <person name="Di Y."/>
            <person name="Pan R."/>
            <person name="Du S."/>
            <person name="Lu H."/>
            <person name="Li X."/>
            <person name="Tian M."/>
        </authorList>
    </citation>
    <scope>NUCLEOTIDE SEQUENCE [LARGE SCALE GENOMIC DNA]</scope>
    <source>
        <strain evidence="16 22">CICC 23174</strain>
    </source>
</reference>
<evidence type="ECO:0000313" key="18">
    <source>
        <dbReference type="EMBL" id="MDF4187214.1"/>
    </source>
</evidence>
<evidence type="ECO:0000256" key="7">
    <source>
        <dbReference type="ARBA" id="ARBA00022763"/>
    </source>
</evidence>
<evidence type="ECO:0000313" key="19">
    <source>
        <dbReference type="EMBL" id="OUN18568.1"/>
    </source>
</evidence>
<dbReference type="EMBL" id="JARKHV010000018">
    <property type="protein sequence ID" value="MDF4187214.1"/>
    <property type="molecule type" value="Genomic_DNA"/>
</dbReference>
<proteinExistence type="inferred from homology"/>
<evidence type="ECO:0000256" key="13">
    <source>
        <dbReference type="RuleBase" id="RU000578"/>
    </source>
</evidence>
<evidence type="ECO:0000256" key="12">
    <source>
        <dbReference type="HAMAP-Rule" id="MF_00365"/>
    </source>
</evidence>
<evidence type="ECO:0000256" key="8">
    <source>
        <dbReference type="ARBA" id="ARBA00022840"/>
    </source>
</evidence>
<evidence type="ECO:0000256" key="3">
    <source>
        <dbReference type="ARBA" id="ARBA00020170"/>
    </source>
</evidence>
<comment type="function">
    <text evidence="12 13">The RecF protein is involved in DNA metabolism; it is required for DNA replication and normal SOS inducibility. RecF binds preferentially to single-stranded, linear DNA. It also seems to bind ATP.</text>
</comment>
<accession>A0A089Q9P6</accession>
<feature type="binding site" evidence="12">
    <location>
        <begin position="30"/>
        <end position="37"/>
    </location>
    <ligand>
        <name>ATP</name>
        <dbReference type="ChEBI" id="CHEBI:30616"/>
    </ligand>
</feature>
<dbReference type="GO" id="GO:0003697">
    <property type="term" value="F:single-stranded DNA binding"/>
    <property type="evidence" value="ECO:0007669"/>
    <property type="project" value="UniProtKB-UniRule"/>
</dbReference>
<evidence type="ECO:0000256" key="6">
    <source>
        <dbReference type="ARBA" id="ARBA00022741"/>
    </source>
</evidence>
<dbReference type="Gene3D" id="3.40.50.300">
    <property type="entry name" value="P-loop containing nucleotide triphosphate hydrolases"/>
    <property type="match status" value="1"/>
</dbReference>
<dbReference type="PROSITE" id="PS00617">
    <property type="entry name" value="RECF_1"/>
    <property type="match status" value="1"/>
</dbReference>
<dbReference type="GO" id="GO:0005737">
    <property type="term" value="C:cytoplasm"/>
    <property type="evidence" value="ECO:0007669"/>
    <property type="project" value="UniProtKB-SubCell"/>
</dbReference>
<dbReference type="InterPro" id="IPR003395">
    <property type="entry name" value="RecF/RecN/SMC_N"/>
</dbReference>
<keyword evidence="11 12" id="KW-0742">SOS response</keyword>
<keyword evidence="9 12" id="KW-0238">DNA-binding</keyword>
<dbReference type="InterPro" id="IPR042174">
    <property type="entry name" value="RecF_2"/>
</dbReference>
<sequence length="379" mass="43840">MYLEKLELKHFRNYEDVNVAFSPQVNVLIGKNAQGKTNLLESIYVLAMARSHRTSNDREMVTFKKDAALIRGEVHQRLGNTKLELLISRKGKKAKVNYLEKARLSQYIGQLNVILFAPEDLALVKGAPSVRRRFIDMEFGQIDALYLHALTEYRAVLRQRNKYLKELQTKKATDKVYLEILSEQLSESGSQIIFKRLEFLQELEKYADKLHNQITQGKEHLQFQYESTLKEYQGKSVLELKQSLIEQYKTMMDKEIFQGTTLLGPHRDDVRFMLNDKNVQVYGSQGQQRTAALSVKLAEIDLMKEKTHEYPILLLDDVLSELDGARQTHLLKTIQNKVQTFLTTPGLSDVAQQLINKPKIFRIDNGKITEENSFTIEEE</sequence>
<evidence type="ECO:0000313" key="23">
    <source>
        <dbReference type="Proteomes" id="UP000195378"/>
    </source>
</evidence>
<dbReference type="GO" id="GO:0005524">
    <property type="term" value="F:ATP binding"/>
    <property type="evidence" value="ECO:0007669"/>
    <property type="project" value="UniProtKB-UniRule"/>
</dbReference>
<dbReference type="PROSITE" id="PS00618">
    <property type="entry name" value="RECF_2"/>
    <property type="match status" value="1"/>
</dbReference>
<dbReference type="RefSeq" id="WP_003705635.1">
    <property type="nucleotide sequence ID" value="NZ_CP007646.1"/>
</dbReference>
<evidence type="ECO:0000313" key="24">
    <source>
        <dbReference type="Proteomes" id="UP000196255"/>
    </source>
</evidence>
<dbReference type="EMBL" id="CP017107">
    <property type="protein sequence ID" value="AOO73157.1"/>
    <property type="molecule type" value="Genomic_DNA"/>
</dbReference>
<evidence type="ECO:0000256" key="1">
    <source>
        <dbReference type="ARBA" id="ARBA00004496"/>
    </source>
</evidence>
<keyword evidence="4 12" id="KW-0963">Cytoplasm</keyword>
<evidence type="ECO:0000256" key="2">
    <source>
        <dbReference type="ARBA" id="ARBA00008016"/>
    </source>
</evidence>
<feature type="domain" description="RecF/RecN/SMC N-terminal" evidence="14">
    <location>
        <begin position="2"/>
        <end position="343"/>
    </location>
</feature>
<comment type="similarity">
    <text evidence="2 12 13">Belongs to the RecF family.</text>
</comment>
<dbReference type="EMBL" id="CP020858">
    <property type="protein sequence ID" value="ARU20130.1"/>
    <property type="molecule type" value="Genomic_DNA"/>
</dbReference>
<dbReference type="InterPro" id="IPR018078">
    <property type="entry name" value="DNA-binding_RecF_CS"/>
</dbReference>
<evidence type="ECO:0000313" key="22">
    <source>
        <dbReference type="Proteomes" id="UP000094723"/>
    </source>
</evidence>
<evidence type="ECO:0000313" key="20">
    <source>
        <dbReference type="EMBL" id="WII28576.1"/>
    </source>
</evidence>
<dbReference type="PANTHER" id="PTHR32182:SF0">
    <property type="entry name" value="DNA REPLICATION AND REPAIR PROTEIN RECF"/>
    <property type="match status" value="1"/>
</dbReference>
<evidence type="ECO:0000313" key="17">
    <source>
        <dbReference type="EMBL" id="ARU20130.1"/>
    </source>
</evidence>
<dbReference type="InterPro" id="IPR001238">
    <property type="entry name" value="DNA-binding_RecF"/>
</dbReference>
<dbReference type="PANTHER" id="PTHR32182">
    <property type="entry name" value="DNA REPLICATION AND REPAIR PROTEIN RECF"/>
    <property type="match status" value="1"/>
</dbReference>
<keyword evidence="7 12" id="KW-0227">DNA damage</keyword>
<name>A0A089Q9P6_9LACO</name>